<name>A0ABX9AK00_9ENTR</name>
<reference evidence="1 2" key="1">
    <citation type="submission" date="2021-08" db="EMBL/GenBank/DDBJ databases">
        <title>Culture and genomic analysis of Symbiopectobacterium purcellii sp. nov. gen. nov., isolated from the leafhopper Empoasca decipiens.</title>
        <authorList>
            <person name="Nadal-Jimenez P."/>
            <person name="Siozios S."/>
            <person name="Halliday N."/>
            <person name="Camara M."/>
            <person name="Hurst G.D.D."/>
        </authorList>
    </citation>
    <scope>NUCLEOTIDE SEQUENCE [LARGE SCALE GENOMIC DNA]</scope>
    <source>
        <strain evidence="1 2">SyEd1</strain>
    </source>
</reference>
<organism evidence="1 2">
    <name type="scientific">Symbiopectobacterium purcellii</name>
    <dbReference type="NCBI Taxonomy" id="2871826"/>
    <lineage>
        <taxon>Bacteria</taxon>
        <taxon>Pseudomonadati</taxon>
        <taxon>Pseudomonadota</taxon>
        <taxon>Gammaproteobacteria</taxon>
        <taxon>Enterobacterales</taxon>
        <taxon>Enterobacteriaceae</taxon>
    </lineage>
</organism>
<dbReference type="RefSeq" id="WP_222158537.1">
    <property type="nucleotide sequence ID" value="NZ_CP081864.1"/>
</dbReference>
<evidence type="ECO:0008006" key="3">
    <source>
        <dbReference type="Google" id="ProtNLM"/>
    </source>
</evidence>
<evidence type="ECO:0000313" key="1">
    <source>
        <dbReference type="EMBL" id="QZN95438.1"/>
    </source>
</evidence>
<gene>
    <name evidence="1" type="ORF">K6K13_20035</name>
</gene>
<sequence>MDELEILQTWLEDNVACGTEIQFSDDVGSAELLPAVCGAVESLKSEIISIQFAAPDGKAYSFERGIICVRDDHAVENGPGPFVLYCKYDVQKYGKPTLISLWDQIQNVTETGDSGLYQ</sequence>
<protein>
    <recommendedName>
        <fullName evidence="3">DUF957 domain-containing protein</fullName>
    </recommendedName>
</protein>
<proteinExistence type="predicted"/>
<accession>A0ABX9AK00</accession>
<keyword evidence="2" id="KW-1185">Reference proteome</keyword>
<dbReference type="Proteomes" id="UP000825886">
    <property type="component" value="Chromosome"/>
</dbReference>
<evidence type="ECO:0000313" key="2">
    <source>
        <dbReference type="Proteomes" id="UP000825886"/>
    </source>
</evidence>
<dbReference type="EMBL" id="CP081864">
    <property type="protein sequence ID" value="QZN95438.1"/>
    <property type="molecule type" value="Genomic_DNA"/>
</dbReference>